<dbReference type="GO" id="GO:0009231">
    <property type="term" value="P:riboflavin biosynthetic process"/>
    <property type="evidence" value="ECO:0007669"/>
    <property type="project" value="InterPro"/>
</dbReference>
<evidence type="ECO:0000256" key="4">
    <source>
        <dbReference type="ARBA" id="ARBA00022679"/>
    </source>
</evidence>
<organism evidence="10 11">
    <name type="scientific">Streptomyces acidicola</name>
    <dbReference type="NCBI Taxonomy" id="2596892"/>
    <lineage>
        <taxon>Bacteria</taxon>
        <taxon>Bacillati</taxon>
        <taxon>Actinomycetota</taxon>
        <taxon>Actinomycetes</taxon>
        <taxon>Kitasatosporales</taxon>
        <taxon>Streptomycetaceae</taxon>
        <taxon>Streptomyces</taxon>
    </lineage>
</organism>
<protein>
    <recommendedName>
        <fullName evidence="1">riboflavin kinase</fullName>
        <ecNumber evidence="1">2.7.1.26</ecNumber>
    </recommendedName>
</protein>
<evidence type="ECO:0000256" key="8">
    <source>
        <dbReference type="SAM" id="MobiDB-lite"/>
    </source>
</evidence>
<reference evidence="10 11" key="1">
    <citation type="submission" date="2019-09" db="EMBL/GenBank/DDBJ databases">
        <authorList>
            <person name="Duangmal K."/>
            <person name="Teo W.F.A."/>
            <person name="Lipun K."/>
        </authorList>
    </citation>
    <scope>NUCLEOTIDE SEQUENCE [LARGE SCALE GENOMIC DNA]</scope>
    <source>
        <strain evidence="10 11">K1PN6</strain>
    </source>
</reference>
<dbReference type="EC" id="2.7.1.26" evidence="1"/>
<evidence type="ECO:0000256" key="2">
    <source>
        <dbReference type="ARBA" id="ARBA00022630"/>
    </source>
</evidence>
<feature type="compositionally biased region" description="Basic and acidic residues" evidence="8">
    <location>
        <begin position="19"/>
        <end position="40"/>
    </location>
</feature>
<dbReference type="SUPFAM" id="SSF82114">
    <property type="entry name" value="Riboflavin kinase-like"/>
    <property type="match status" value="1"/>
</dbReference>
<keyword evidence="6" id="KW-0067">ATP-binding</keyword>
<evidence type="ECO:0000256" key="5">
    <source>
        <dbReference type="ARBA" id="ARBA00022741"/>
    </source>
</evidence>
<name>A0A5N8WMD3_9ACTN</name>
<dbReference type="InterPro" id="IPR023465">
    <property type="entry name" value="Riboflavin_kinase_dom_sf"/>
</dbReference>
<evidence type="ECO:0000313" key="11">
    <source>
        <dbReference type="Proteomes" id="UP000373149"/>
    </source>
</evidence>
<feature type="region of interest" description="Disordered" evidence="8">
    <location>
        <begin position="1"/>
        <end position="40"/>
    </location>
</feature>
<comment type="catalytic activity">
    <reaction evidence="7">
        <text>riboflavin + ATP = FMN + ADP + H(+)</text>
        <dbReference type="Rhea" id="RHEA:14357"/>
        <dbReference type="ChEBI" id="CHEBI:15378"/>
        <dbReference type="ChEBI" id="CHEBI:30616"/>
        <dbReference type="ChEBI" id="CHEBI:57986"/>
        <dbReference type="ChEBI" id="CHEBI:58210"/>
        <dbReference type="ChEBI" id="CHEBI:456216"/>
        <dbReference type="EC" id="2.7.1.26"/>
    </reaction>
</comment>
<evidence type="ECO:0000256" key="1">
    <source>
        <dbReference type="ARBA" id="ARBA00012105"/>
    </source>
</evidence>
<evidence type="ECO:0000256" key="7">
    <source>
        <dbReference type="ARBA" id="ARBA00047880"/>
    </source>
</evidence>
<dbReference type="Gene3D" id="2.40.30.30">
    <property type="entry name" value="Riboflavin kinase-like"/>
    <property type="match status" value="1"/>
</dbReference>
<dbReference type="PANTHER" id="PTHR22749">
    <property type="entry name" value="RIBOFLAVIN KINASE/FMN ADENYLYLTRANSFERASE"/>
    <property type="match status" value="1"/>
</dbReference>
<keyword evidence="4" id="KW-0808">Transferase</keyword>
<dbReference type="SMART" id="SM00904">
    <property type="entry name" value="Flavokinase"/>
    <property type="match status" value="1"/>
</dbReference>
<dbReference type="Proteomes" id="UP000373149">
    <property type="component" value="Unassembled WGS sequence"/>
</dbReference>
<comment type="caution">
    <text evidence="10">The sequence shown here is derived from an EMBL/GenBank/DDBJ whole genome shotgun (WGS) entry which is preliminary data.</text>
</comment>
<evidence type="ECO:0000259" key="9">
    <source>
        <dbReference type="SMART" id="SM00904"/>
    </source>
</evidence>
<dbReference type="InterPro" id="IPR023468">
    <property type="entry name" value="Riboflavin_kinase"/>
</dbReference>
<gene>
    <name evidence="10" type="ORF">FPZ41_06850</name>
</gene>
<keyword evidence="2" id="KW-0285">Flavoprotein</keyword>
<dbReference type="InterPro" id="IPR015865">
    <property type="entry name" value="Riboflavin_kinase_bac/euk"/>
</dbReference>
<keyword evidence="11" id="KW-1185">Reference proteome</keyword>
<dbReference type="GO" id="GO:0009398">
    <property type="term" value="P:FMN biosynthetic process"/>
    <property type="evidence" value="ECO:0007669"/>
    <property type="project" value="TreeGrafter"/>
</dbReference>
<keyword evidence="3" id="KW-0288">FMN</keyword>
<evidence type="ECO:0000256" key="6">
    <source>
        <dbReference type="ARBA" id="ARBA00022840"/>
    </source>
</evidence>
<dbReference type="AlphaFoldDB" id="A0A5N8WMD3"/>
<dbReference type="PANTHER" id="PTHR22749:SF6">
    <property type="entry name" value="RIBOFLAVIN KINASE"/>
    <property type="match status" value="1"/>
</dbReference>
<evidence type="ECO:0000313" key="10">
    <source>
        <dbReference type="EMBL" id="MPY48312.1"/>
    </source>
</evidence>
<sequence length="244" mass="27183">MPSPVRGAPSPENPSSISSDRRSAPEQEKDVTYQATREDAGEATAVTGVVRVGDRRGRRLGFPTANIHEVSTVRRDGVYAATVALEPDEVTFVAVVSVGHRPTYYGPEGTRLLEAHLLGFKGDLYGRSVRVTLRHRIRPQRRFDTSPALVRQLQQDVNDTARWAALNNLDHLITEPPRTERSKGRWGADQRHLPRDRCRPTLRALKRTEAIAEAARHVPADADPHQWVAARTGYPVADVAWRLA</sequence>
<dbReference type="GO" id="GO:0005524">
    <property type="term" value="F:ATP binding"/>
    <property type="evidence" value="ECO:0007669"/>
    <property type="project" value="UniProtKB-KW"/>
</dbReference>
<proteinExistence type="predicted"/>
<keyword evidence="5" id="KW-0547">Nucleotide-binding</keyword>
<accession>A0A5N8WMD3</accession>
<dbReference type="EMBL" id="VMNX01000013">
    <property type="protein sequence ID" value="MPY48312.1"/>
    <property type="molecule type" value="Genomic_DNA"/>
</dbReference>
<dbReference type="Pfam" id="PF01687">
    <property type="entry name" value="Flavokinase"/>
    <property type="match status" value="1"/>
</dbReference>
<evidence type="ECO:0000256" key="3">
    <source>
        <dbReference type="ARBA" id="ARBA00022643"/>
    </source>
</evidence>
<dbReference type="GO" id="GO:0008531">
    <property type="term" value="F:riboflavin kinase activity"/>
    <property type="evidence" value="ECO:0007669"/>
    <property type="project" value="UniProtKB-EC"/>
</dbReference>
<feature type="domain" description="Riboflavin kinase" evidence="9">
    <location>
        <begin position="43"/>
        <end position="165"/>
    </location>
</feature>